<dbReference type="Gene3D" id="3.40.50.300">
    <property type="entry name" value="P-loop containing nucleotide triphosphate hydrolases"/>
    <property type="match status" value="2"/>
</dbReference>
<accession>A0A821FSG6</accession>
<dbReference type="GO" id="GO:0016887">
    <property type="term" value="F:ATP hydrolysis activity"/>
    <property type="evidence" value="ECO:0007669"/>
    <property type="project" value="InterPro"/>
</dbReference>
<dbReference type="PANTHER" id="PTHR24221">
    <property type="entry name" value="ATP-BINDING CASSETTE SUB-FAMILY B"/>
    <property type="match status" value="1"/>
</dbReference>
<evidence type="ECO:0000259" key="5">
    <source>
        <dbReference type="PROSITE" id="PS50929"/>
    </source>
</evidence>
<dbReference type="InterPro" id="IPR036640">
    <property type="entry name" value="ABC1_TM_sf"/>
</dbReference>
<gene>
    <name evidence="6" type="ORF">QYT958_LOCUS15309</name>
</gene>
<evidence type="ECO:0000313" key="7">
    <source>
        <dbReference type="Proteomes" id="UP000663848"/>
    </source>
</evidence>
<evidence type="ECO:0000313" key="6">
    <source>
        <dbReference type="EMBL" id="CAF4657940.1"/>
    </source>
</evidence>
<dbReference type="AlphaFoldDB" id="A0A821FSG6"/>
<reference evidence="6" key="1">
    <citation type="submission" date="2021-02" db="EMBL/GenBank/DDBJ databases">
        <authorList>
            <person name="Nowell W R."/>
        </authorList>
    </citation>
    <scope>NUCLEOTIDE SEQUENCE</scope>
</reference>
<dbReference type="Gene3D" id="1.20.1560.10">
    <property type="entry name" value="ABC transporter type 1, transmembrane domain"/>
    <property type="match status" value="1"/>
</dbReference>
<evidence type="ECO:0000256" key="1">
    <source>
        <dbReference type="ARBA" id="ARBA00004141"/>
    </source>
</evidence>
<organism evidence="6 7">
    <name type="scientific">Rotaria socialis</name>
    <dbReference type="NCBI Taxonomy" id="392032"/>
    <lineage>
        <taxon>Eukaryota</taxon>
        <taxon>Metazoa</taxon>
        <taxon>Spiralia</taxon>
        <taxon>Gnathifera</taxon>
        <taxon>Rotifera</taxon>
        <taxon>Eurotatoria</taxon>
        <taxon>Bdelloidea</taxon>
        <taxon>Philodinida</taxon>
        <taxon>Philodinidae</taxon>
        <taxon>Rotaria</taxon>
    </lineage>
</organism>
<dbReference type="GO" id="GO:0005524">
    <property type="term" value="F:ATP binding"/>
    <property type="evidence" value="ECO:0007669"/>
    <property type="project" value="InterPro"/>
</dbReference>
<evidence type="ECO:0000256" key="3">
    <source>
        <dbReference type="ARBA" id="ARBA00022989"/>
    </source>
</evidence>
<dbReference type="InterPro" id="IPR011527">
    <property type="entry name" value="ABC1_TM_dom"/>
</dbReference>
<feature type="domain" description="ABC transmembrane type-1" evidence="5">
    <location>
        <begin position="104"/>
        <end position="158"/>
    </location>
</feature>
<dbReference type="EMBL" id="CAJOBR010002116">
    <property type="protein sequence ID" value="CAF4657940.1"/>
    <property type="molecule type" value="Genomic_DNA"/>
</dbReference>
<sequence>PRYNNNNDIEFHEVNFTYPSRKDAPILHNLSLTVRAGQTTALETFVGERGVQLSGGKKQRIALARALVKKPAFLLLDEATSALDNVSEKLVQEALVVHAGYTTFGLAGSKLTERVRSQAFACLLRQEVADCDRPENSSGAISFRLASDASAIREIASS</sequence>
<evidence type="ECO:0000256" key="2">
    <source>
        <dbReference type="ARBA" id="ARBA00022692"/>
    </source>
</evidence>
<dbReference type="GO" id="GO:0016020">
    <property type="term" value="C:membrane"/>
    <property type="evidence" value="ECO:0007669"/>
    <property type="project" value="UniProtKB-SubCell"/>
</dbReference>
<dbReference type="SUPFAM" id="SSF90123">
    <property type="entry name" value="ABC transporter transmembrane region"/>
    <property type="match status" value="1"/>
</dbReference>
<dbReference type="InterPro" id="IPR027417">
    <property type="entry name" value="P-loop_NTPase"/>
</dbReference>
<dbReference type="GO" id="GO:0140359">
    <property type="term" value="F:ABC-type transporter activity"/>
    <property type="evidence" value="ECO:0007669"/>
    <property type="project" value="InterPro"/>
</dbReference>
<comment type="caution">
    <text evidence="6">The sequence shown here is derived from an EMBL/GenBank/DDBJ whole genome shotgun (WGS) entry which is preliminary data.</text>
</comment>
<dbReference type="InterPro" id="IPR039421">
    <property type="entry name" value="Type_1_exporter"/>
</dbReference>
<dbReference type="SUPFAM" id="SSF52540">
    <property type="entry name" value="P-loop containing nucleoside triphosphate hydrolases"/>
    <property type="match status" value="1"/>
</dbReference>
<dbReference type="PANTHER" id="PTHR24221:SF503">
    <property type="entry name" value="MITOCHONDRIAL POTASSIUM CHANNEL ATP-BINDING SUBUNIT"/>
    <property type="match status" value="1"/>
</dbReference>
<dbReference type="InterPro" id="IPR003439">
    <property type="entry name" value="ABC_transporter-like_ATP-bd"/>
</dbReference>
<evidence type="ECO:0000256" key="4">
    <source>
        <dbReference type="ARBA" id="ARBA00023136"/>
    </source>
</evidence>
<dbReference type="PROSITE" id="PS50929">
    <property type="entry name" value="ABC_TM1F"/>
    <property type="match status" value="1"/>
</dbReference>
<protein>
    <recommendedName>
        <fullName evidence="5">ABC transmembrane type-1 domain-containing protein</fullName>
    </recommendedName>
</protein>
<feature type="non-terminal residue" evidence="6">
    <location>
        <position position="158"/>
    </location>
</feature>
<keyword evidence="2" id="KW-0812">Transmembrane</keyword>
<keyword evidence="4" id="KW-0472">Membrane</keyword>
<dbReference type="Proteomes" id="UP000663848">
    <property type="component" value="Unassembled WGS sequence"/>
</dbReference>
<proteinExistence type="predicted"/>
<name>A0A821FSG6_9BILA</name>
<comment type="subcellular location">
    <subcellularLocation>
        <location evidence="1">Membrane</location>
        <topology evidence="1">Multi-pass membrane protein</topology>
    </subcellularLocation>
</comment>
<dbReference type="Pfam" id="PF00005">
    <property type="entry name" value="ABC_tran"/>
    <property type="match status" value="1"/>
</dbReference>
<keyword evidence="3" id="KW-1133">Transmembrane helix</keyword>